<keyword evidence="2" id="KW-1185">Reference proteome</keyword>
<proteinExistence type="predicted"/>
<dbReference type="AlphaFoldDB" id="A0A238ZW61"/>
<sequence>MVDDHEEVRHELEAVRDELDQVRRLAGAEPDRDAAVAGARGRHSAAITADLLAVRARWERYWLWEIAKKQVRAHRERQRQLLEQASTGPRVRSERAQRQRAEALHVETAAVLSAVREALGFAEHADDERVIAEARRFHREHAAVCDWLGLDDEADVVAHLDELRRAGGEG</sequence>
<dbReference type="RefSeq" id="WP_089303197.1">
    <property type="nucleotide sequence ID" value="NZ_FZNW01000026.1"/>
</dbReference>
<name>A0A238ZW61_9PSEU</name>
<evidence type="ECO:0000313" key="1">
    <source>
        <dbReference type="EMBL" id="SNR87479.1"/>
    </source>
</evidence>
<gene>
    <name evidence="1" type="ORF">SAMN06265360_12637</name>
</gene>
<dbReference type="Proteomes" id="UP000198348">
    <property type="component" value="Unassembled WGS sequence"/>
</dbReference>
<reference evidence="1 2" key="1">
    <citation type="submission" date="2017-06" db="EMBL/GenBank/DDBJ databases">
        <authorList>
            <person name="Kim H.J."/>
            <person name="Triplett B.A."/>
        </authorList>
    </citation>
    <scope>NUCLEOTIDE SEQUENCE [LARGE SCALE GENOMIC DNA]</scope>
    <source>
        <strain evidence="1 2">DSM 45207</strain>
    </source>
</reference>
<evidence type="ECO:0000313" key="2">
    <source>
        <dbReference type="Proteomes" id="UP000198348"/>
    </source>
</evidence>
<dbReference type="EMBL" id="FZNW01000026">
    <property type="protein sequence ID" value="SNR87479.1"/>
    <property type="molecule type" value="Genomic_DNA"/>
</dbReference>
<accession>A0A238ZW61</accession>
<organism evidence="1 2">
    <name type="scientific">Haloechinothrix alba</name>
    <dbReference type="NCBI Taxonomy" id="664784"/>
    <lineage>
        <taxon>Bacteria</taxon>
        <taxon>Bacillati</taxon>
        <taxon>Actinomycetota</taxon>
        <taxon>Actinomycetes</taxon>
        <taxon>Pseudonocardiales</taxon>
        <taxon>Pseudonocardiaceae</taxon>
        <taxon>Haloechinothrix</taxon>
    </lineage>
</organism>
<protein>
    <submittedName>
        <fullName evidence="1">Uncharacterized protein</fullName>
    </submittedName>
</protein>